<dbReference type="AlphaFoldDB" id="A0AAD6WYA6"/>
<dbReference type="EMBL" id="JARJCM010000098">
    <property type="protein sequence ID" value="KAJ7029737.1"/>
    <property type="molecule type" value="Genomic_DNA"/>
</dbReference>
<gene>
    <name evidence="1" type="ORF">C8F04DRAFT_903982</name>
</gene>
<reference evidence="1" key="1">
    <citation type="submission" date="2023-03" db="EMBL/GenBank/DDBJ databases">
        <title>Massive genome expansion in bonnet fungi (Mycena s.s.) driven by repeated elements and novel gene families across ecological guilds.</title>
        <authorList>
            <consortium name="Lawrence Berkeley National Laboratory"/>
            <person name="Harder C.B."/>
            <person name="Miyauchi S."/>
            <person name="Viragh M."/>
            <person name="Kuo A."/>
            <person name="Thoen E."/>
            <person name="Andreopoulos B."/>
            <person name="Lu D."/>
            <person name="Skrede I."/>
            <person name="Drula E."/>
            <person name="Henrissat B."/>
            <person name="Morin E."/>
            <person name="Kohler A."/>
            <person name="Barry K."/>
            <person name="LaButti K."/>
            <person name="Morin E."/>
            <person name="Salamov A."/>
            <person name="Lipzen A."/>
            <person name="Mereny Z."/>
            <person name="Hegedus B."/>
            <person name="Baldrian P."/>
            <person name="Stursova M."/>
            <person name="Weitz H."/>
            <person name="Taylor A."/>
            <person name="Grigoriev I.V."/>
            <person name="Nagy L.G."/>
            <person name="Martin F."/>
            <person name="Kauserud H."/>
        </authorList>
    </citation>
    <scope>NUCLEOTIDE SEQUENCE</scope>
    <source>
        <strain evidence="1">CBHHK200</strain>
    </source>
</reference>
<feature type="non-terminal residue" evidence="1">
    <location>
        <position position="1"/>
    </location>
</feature>
<evidence type="ECO:0000313" key="1">
    <source>
        <dbReference type="EMBL" id="KAJ7029737.1"/>
    </source>
</evidence>
<dbReference type="Proteomes" id="UP001218188">
    <property type="component" value="Unassembled WGS sequence"/>
</dbReference>
<organism evidence="1 2">
    <name type="scientific">Mycena alexandri</name>
    <dbReference type="NCBI Taxonomy" id="1745969"/>
    <lineage>
        <taxon>Eukaryota</taxon>
        <taxon>Fungi</taxon>
        <taxon>Dikarya</taxon>
        <taxon>Basidiomycota</taxon>
        <taxon>Agaricomycotina</taxon>
        <taxon>Agaricomycetes</taxon>
        <taxon>Agaricomycetidae</taxon>
        <taxon>Agaricales</taxon>
        <taxon>Marasmiineae</taxon>
        <taxon>Mycenaceae</taxon>
        <taxon>Mycena</taxon>
    </lineage>
</organism>
<proteinExistence type="predicted"/>
<keyword evidence="2" id="KW-1185">Reference proteome</keyword>
<name>A0AAD6WYA6_9AGAR</name>
<comment type="caution">
    <text evidence="1">The sequence shown here is derived from an EMBL/GenBank/DDBJ whole genome shotgun (WGS) entry which is preliminary data.</text>
</comment>
<sequence length="84" mass="9978">FKALRIEWSKAYARMCRWEEEVEILAAEYQRVLVTFEHEAARWDERANRVPMGLAVEHLEGAVAFARRQAAIFRDLRARAEETW</sequence>
<feature type="non-terminal residue" evidence="1">
    <location>
        <position position="84"/>
    </location>
</feature>
<accession>A0AAD6WYA6</accession>
<protein>
    <submittedName>
        <fullName evidence="1">Uncharacterized protein</fullName>
    </submittedName>
</protein>
<evidence type="ECO:0000313" key="2">
    <source>
        <dbReference type="Proteomes" id="UP001218188"/>
    </source>
</evidence>